<evidence type="ECO:0000256" key="1">
    <source>
        <dbReference type="ARBA" id="ARBA00004651"/>
    </source>
</evidence>
<keyword evidence="5" id="KW-0812">Transmembrane</keyword>
<dbReference type="InterPro" id="IPR011701">
    <property type="entry name" value="MFS"/>
</dbReference>
<dbReference type="GO" id="GO:0022857">
    <property type="term" value="F:transmembrane transporter activity"/>
    <property type="evidence" value="ECO:0007669"/>
    <property type="project" value="InterPro"/>
</dbReference>
<evidence type="ECO:0000259" key="6">
    <source>
        <dbReference type="PROSITE" id="PS50850"/>
    </source>
</evidence>
<gene>
    <name evidence="7" type="primary">yhjE</name>
    <name evidence="7" type="ORF">TNCT_442021</name>
</gene>
<dbReference type="GO" id="GO:0005886">
    <property type="term" value="C:plasma membrane"/>
    <property type="evidence" value="ECO:0007669"/>
    <property type="project" value="UniProtKB-SubCell"/>
</dbReference>
<dbReference type="SUPFAM" id="SSF103473">
    <property type="entry name" value="MFS general substrate transporter"/>
    <property type="match status" value="1"/>
</dbReference>
<keyword evidence="2" id="KW-0813">Transport</keyword>
<comment type="subcellular location">
    <subcellularLocation>
        <location evidence="1">Cell membrane</location>
        <topology evidence="1">Multi-pass membrane protein</topology>
    </subcellularLocation>
</comment>
<dbReference type="PANTHER" id="PTHR43045:SF1">
    <property type="entry name" value="SHIKIMATE TRANSPORTER"/>
    <property type="match status" value="1"/>
</dbReference>
<keyword evidence="5" id="KW-1133">Transmembrane helix</keyword>
<evidence type="ECO:0000256" key="3">
    <source>
        <dbReference type="ARBA" id="ARBA00022475"/>
    </source>
</evidence>
<feature type="transmembrane region" description="Helical" evidence="5">
    <location>
        <begin position="432"/>
        <end position="456"/>
    </location>
</feature>
<feature type="compositionally biased region" description="Basic and acidic residues" evidence="4">
    <location>
        <begin position="234"/>
        <end position="265"/>
    </location>
</feature>
<accession>A0A8X6IQ07</accession>
<dbReference type="AlphaFoldDB" id="A0A8X6IQ07"/>
<dbReference type="EMBL" id="BMAO01005062">
    <property type="protein sequence ID" value="GFQ98732.1"/>
    <property type="molecule type" value="Genomic_DNA"/>
</dbReference>
<dbReference type="PROSITE" id="PS50850">
    <property type="entry name" value="MFS"/>
    <property type="match status" value="1"/>
</dbReference>
<feature type="transmembrane region" description="Helical" evidence="5">
    <location>
        <begin position="519"/>
        <end position="541"/>
    </location>
</feature>
<proteinExistence type="predicted"/>
<comment type="caution">
    <text evidence="7">The sequence shown here is derived from an EMBL/GenBank/DDBJ whole genome shotgun (WGS) entry which is preliminary data.</text>
</comment>
<keyword evidence="5" id="KW-0472">Membrane</keyword>
<dbReference type="Pfam" id="PF07690">
    <property type="entry name" value="MFS_1"/>
    <property type="match status" value="1"/>
</dbReference>
<reference evidence="7" key="1">
    <citation type="submission" date="2020-07" db="EMBL/GenBank/DDBJ databases">
        <title>Multicomponent nature underlies the extraordinary mechanical properties of spider dragline silk.</title>
        <authorList>
            <person name="Kono N."/>
            <person name="Nakamura H."/>
            <person name="Mori M."/>
            <person name="Yoshida Y."/>
            <person name="Ohtoshi R."/>
            <person name="Malay A.D."/>
            <person name="Moran D.A.P."/>
            <person name="Tomita M."/>
            <person name="Numata K."/>
            <person name="Arakawa K."/>
        </authorList>
    </citation>
    <scope>NUCLEOTIDE SEQUENCE</scope>
</reference>
<name>A0A8X6IQ07_TRICU</name>
<organism evidence="7 8">
    <name type="scientific">Trichonephila clavata</name>
    <name type="common">Joro spider</name>
    <name type="synonym">Nephila clavata</name>
    <dbReference type="NCBI Taxonomy" id="2740835"/>
    <lineage>
        <taxon>Eukaryota</taxon>
        <taxon>Metazoa</taxon>
        <taxon>Ecdysozoa</taxon>
        <taxon>Arthropoda</taxon>
        <taxon>Chelicerata</taxon>
        <taxon>Arachnida</taxon>
        <taxon>Araneae</taxon>
        <taxon>Araneomorphae</taxon>
        <taxon>Entelegynae</taxon>
        <taxon>Araneoidea</taxon>
        <taxon>Nephilidae</taxon>
        <taxon>Trichonephila</taxon>
    </lineage>
</organism>
<dbReference type="InterPro" id="IPR020846">
    <property type="entry name" value="MFS_dom"/>
</dbReference>
<feature type="transmembrane region" description="Helical" evidence="5">
    <location>
        <begin position="392"/>
        <end position="411"/>
    </location>
</feature>
<dbReference type="Proteomes" id="UP000887116">
    <property type="component" value="Unassembled WGS sequence"/>
</dbReference>
<evidence type="ECO:0000313" key="7">
    <source>
        <dbReference type="EMBL" id="GFQ98732.1"/>
    </source>
</evidence>
<keyword evidence="3" id="KW-1003">Cell membrane</keyword>
<feature type="transmembrane region" description="Helical" evidence="5">
    <location>
        <begin position="302"/>
        <end position="323"/>
    </location>
</feature>
<feature type="transmembrane region" description="Helical" evidence="5">
    <location>
        <begin position="617"/>
        <end position="638"/>
    </location>
</feature>
<feature type="region of interest" description="Disordered" evidence="4">
    <location>
        <begin position="233"/>
        <end position="273"/>
    </location>
</feature>
<dbReference type="PANTHER" id="PTHR43045">
    <property type="entry name" value="SHIKIMATE TRANSPORTER"/>
    <property type="match status" value="1"/>
</dbReference>
<dbReference type="InterPro" id="IPR036259">
    <property type="entry name" value="MFS_trans_sf"/>
</dbReference>
<feature type="transmembrane region" description="Helical" evidence="5">
    <location>
        <begin position="659"/>
        <end position="678"/>
    </location>
</feature>
<protein>
    <submittedName>
        <fullName evidence="7">Inner membrane metabolite transport protein YhjE</fullName>
    </submittedName>
</protein>
<evidence type="ECO:0000313" key="8">
    <source>
        <dbReference type="Proteomes" id="UP000887116"/>
    </source>
</evidence>
<feature type="transmembrane region" description="Helical" evidence="5">
    <location>
        <begin position="272"/>
        <end position="290"/>
    </location>
</feature>
<dbReference type="OrthoDB" id="6470370at2759"/>
<feature type="transmembrane region" description="Helical" evidence="5">
    <location>
        <begin position="561"/>
        <end position="581"/>
    </location>
</feature>
<evidence type="ECO:0000256" key="4">
    <source>
        <dbReference type="SAM" id="MobiDB-lite"/>
    </source>
</evidence>
<evidence type="ECO:0000256" key="2">
    <source>
        <dbReference type="ARBA" id="ARBA00022448"/>
    </source>
</evidence>
<sequence>MLSLKNGTIQVAGDKIVLVIKKDDYEEFKKYKNVDKGGAIIDDKFYVGCMLNDQQLYITGSYPQEELGDNTIMNKRKNVKTTELEAAEEQLKGKNEELEAAKKKAEEELRIKTQELQDQLDTAQQEKQDLEAEVEKLKAIDSTALQQQLEEKNAKITELEALDAVALQQKLTEKENEMTALKAQPDAAVTNCAVKGSTNDTAAQLKAKENEIIALKDQVQQFHAAPNDTAAQLKAKEDETKDLQNRLTEAEEKNRKLEDKSKTTEQPKQGNGARYTATVGMGLAAGLIAFTALERTVRLEMLVMIGIAVASALVAGGITYAVLPGTQVDGAKAQEVSGDEKSKLGAIVRPLGAFIFGHVGDRYGRRIALIITILLISIPSSLIAFIPSHNQVGIISTILLLAIHITQGIALGGEQGSSVYLIEHLSSRKENLGMYFGIMGFGRSIGILLSAVIVIICKKTTDFCTWGWRLPFIFSAILGLISAYSIYTLGETPAYEKNRKQRNLPDLPIIELIKRHKRALILAILISVPVNVAVGFTIFLRTLAKEIASVDVYVTTYINEIVLIITSVLMPISSIAFGMLADKVGKERTAILFIVITMVLCCPALSIAYYYKNYLVIALSVMVLSIIERGIVPIGIVASELFPTNVRFSGVSLSRNISYALHGGFTPMVCIWLTVTFPQTNLAAGLYIVFCLLVSVVAILQIKPQDKKFDWS</sequence>
<feature type="transmembrane region" description="Helical" evidence="5">
    <location>
        <begin position="367"/>
        <end position="386"/>
    </location>
</feature>
<dbReference type="Gene3D" id="1.20.1250.20">
    <property type="entry name" value="MFS general substrate transporter like domains"/>
    <property type="match status" value="2"/>
</dbReference>
<feature type="transmembrane region" description="Helical" evidence="5">
    <location>
        <begin position="590"/>
        <end position="611"/>
    </location>
</feature>
<feature type="transmembrane region" description="Helical" evidence="5">
    <location>
        <begin position="468"/>
        <end position="490"/>
    </location>
</feature>
<keyword evidence="8" id="KW-1185">Reference proteome</keyword>
<feature type="domain" description="Major facilitator superfamily (MFS) profile" evidence="6">
    <location>
        <begin position="301"/>
        <end position="707"/>
    </location>
</feature>
<feature type="transmembrane region" description="Helical" evidence="5">
    <location>
        <begin position="684"/>
        <end position="702"/>
    </location>
</feature>
<evidence type="ECO:0000256" key="5">
    <source>
        <dbReference type="SAM" id="Phobius"/>
    </source>
</evidence>